<keyword evidence="1" id="KW-0805">Transcription regulation</keyword>
<dbReference type="Proteomes" id="UP001302676">
    <property type="component" value="Unassembled WGS sequence"/>
</dbReference>
<evidence type="ECO:0000256" key="2">
    <source>
        <dbReference type="ARBA" id="ARBA00023163"/>
    </source>
</evidence>
<dbReference type="GO" id="GO:0005634">
    <property type="term" value="C:nucleus"/>
    <property type="evidence" value="ECO:0007669"/>
    <property type="project" value="TreeGrafter"/>
</dbReference>
<dbReference type="GO" id="GO:0000978">
    <property type="term" value="F:RNA polymerase II cis-regulatory region sequence-specific DNA binding"/>
    <property type="evidence" value="ECO:0007669"/>
    <property type="project" value="TreeGrafter"/>
</dbReference>
<dbReference type="RefSeq" id="XP_062636756.1">
    <property type="nucleotide sequence ID" value="XM_062780784.1"/>
</dbReference>
<keyword evidence="6" id="KW-1185">Reference proteome</keyword>
<dbReference type="PANTHER" id="PTHR47424:SF4">
    <property type="entry name" value="ZN(II)2CYS6 TRANSCRIPTION FACTOR (EUROFUNG)"/>
    <property type="match status" value="1"/>
</dbReference>
<comment type="caution">
    <text evidence="5">The sequence shown here is derived from an EMBL/GenBank/DDBJ whole genome shotgun (WGS) entry which is preliminary data.</text>
</comment>
<dbReference type="InterPro" id="IPR051127">
    <property type="entry name" value="Fungal_SecMet_Regulators"/>
</dbReference>
<evidence type="ECO:0000313" key="6">
    <source>
        <dbReference type="Proteomes" id="UP001302676"/>
    </source>
</evidence>
<dbReference type="GO" id="GO:0000435">
    <property type="term" value="P:positive regulation of transcription from RNA polymerase II promoter by galactose"/>
    <property type="evidence" value="ECO:0007669"/>
    <property type="project" value="TreeGrafter"/>
</dbReference>
<feature type="region of interest" description="Disordered" evidence="4">
    <location>
        <begin position="55"/>
        <end position="88"/>
    </location>
</feature>
<protein>
    <submittedName>
        <fullName evidence="5">Uncharacterized protein</fullName>
    </submittedName>
</protein>
<feature type="compositionally biased region" description="Low complexity" evidence="4">
    <location>
        <begin position="58"/>
        <end position="76"/>
    </location>
</feature>
<keyword evidence="3" id="KW-0539">Nucleus</keyword>
<accession>A0AAN6V3I8</accession>
<proteinExistence type="predicted"/>
<sequence length="402" mass="43111">MTAHLPDIPFPSTIAEPGSSPASSNGRGPSEMCFFIEYIRQCRILGEILSHVYQPSAGGQQPTQTQNPHQQHQQHGLGLGQGMGGQGQQSWFGRETHGMDAILGLDAKLTRYETELPAIMSWKAPCDISGLDAERKLIIATQRTVLRGSFLYLRLMLHRPILTQLCANTESTSSPTNQTTTATSTGSGPGTGTEAPSSPLLLRTGSAAVSAGRELFTSFAAGCAKICLGAAVDLIELVHSTYLTNTSGGWWWDGLYAFTAGLAVIVGYLSPSLLASMDKQRLERSWMRCQEILAHFTSFSVSAQRSLRLLQKVHGDVMSRCSDQELPLGLPAMSAGPIGPGEAAMAGQQAGFHMNPEDMPLDLGSGFQWQMPGSDMMGAGLVFNWDQSLDMISGGLGMDLYP</sequence>
<evidence type="ECO:0000256" key="4">
    <source>
        <dbReference type="SAM" id="MobiDB-lite"/>
    </source>
</evidence>
<dbReference type="AlphaFoldDB" id="A0AAN6V3I8"/>
<organism evidence="5 6">
    <name type="scientific">Dichotomopilus funicola</name>
    <dbReference type="NCBI Taxonomy" id="1934379"/>
    <lineage>
        <taxon>Eukaryota</taxon>
        <taxon>Fungi</taxon>
        <taxon>Dikarya</taxon>
        <taxon>Ascomycota</taxon>
        <taxon>Pezizomycotina</taxon>
        <taxon>Sordariomycetes</taxon>
        <taxon>Sordariomycetidae</taxon>
        <taxon>Sordariales</taxon>
        <taxon>Chaetomiaceae</taxon>
        <taxon>Dichotomopilus</taxon>
    </lineage>
</organism>
<feature type="region of interest" description="Disordered" evidence="4">
    <location>
        <begin position="169"/>
        <end position="198"/>
    </location>
</feature>
<reference evidence="5" key="1">
    <citation type="journal article" date="2023" name="Mol. Phylogenet. Evol.">
        <title>Genome-scale phylogeny and comparative genomics of the fungal order Sordariales.</title>
        <authorList>
            <person name="Hensen N."/>
            <person name="Bonometti L."/>
            <person name="Westerberg I."/>
            <person name="Brannstrom I.O."/>
            <person name="Guillou S."/>
            <person name="Cros-Aarteil S."/>
            <person name="Calhoun S."/>
            <person name="Haridas S."/>
            <person name="Kuo A."/>
            <person name="Mondo S."/>
            <person name="Pangilinan J."/>
            <person name="Riley R."/>
            <person name="LaButti K."/>
            <person name="Andreopoulos B."/>
            <person name="Lipzen A."/>
            <person name="Chen C."/>
            <person name="Yan M."/>
            <person name="Daum C."/>
            <person name="Ng V."/>
            <person name="Clum A."/>
            <person name="Steindorff A."/>
            <person name="Ohm R.A."/>
            <person name="Martin F."/>
            <person name="Silar P."/>
            <person name="Natvig D.O."/>
            <person name="Lalanne C."/>
            <person name="Gautier V."/>
            <person name="Ament-Velasquez S.L."/>
            <person name="Kruys A."/>
            <person name="Hutchinson M.I."/>
            <person name="Powell A.J."/>
            <person name="Barry K."/>
            <person name="Miller A.N."/>
            <person name="Grigoriev I.V."/>
            <person name="Debuchy R."/>
            <person name="Gladieux P."/>
            <person name="Hiltunen Thoren M."/>
            <person name="Johannesson H."/>
        </authorList>
    </citation>
    <scope>NUCLEOTIDE SEQUENCE</scope>
    <source>
        <strain evidence="5">CBS 141.50</strain>
    </source>
</reference>
<feature type="compositionally biased region" description="Gly residues" evidence="4">
    <location>
        <begin position="77"/>
        <end position="87"/>
    </location>
</feature>
<dbReference type="GO" id="GO:0000981">
    <property type="term" value="F:DNA-binding transcription factor activity, RNA polymerase II-specific"/>
    <property type="evidence" value="ECO:0007669"/>
    <property type="project" value="TreeGrafter"/>
</dbReference>
<evidence type="ECO:0000313" key="5">
    <source>
        <dbReference type="EMBL" id="KAK4143385.1"/>
    </source>
</evidence>
<dbReference type="EMBL" id="MU853586">
    <property type="protein sequence ID" value="KAK4143385.1"/>
    <property type="molecule type" value="Genomic_DNA"/>
</dbReference>
<dbReference type="CDD" id="cd12148">
    <property type="entry name" value="fungal_TF_MHR"/>
    <property type="match status" value="1"/>
</dbReference>
<dbReference type="PANTHER" id="PTHR47424">
    <property type="entry name" value="REGULATORY PROTEIN GAL4"/>
    <property type="match status" value="1"/>
</dbReference>
<keyword evidence="2" id="KW-0804">Transcription</keyword>
<evidence type="ECO:0000256" key="1">
    <source>
        <dbReference type="ARBA" id="ARBA00023015"/>
    </source>
</evidence>
<gene>
    <name evidence="5" type="ORF">C8A04DRAFT_28808</name>
</gene>
<dbReference type="GeneID" id="87817397"/>
<feature type="region of interest" description="Disordered" evidence="4">
    <location>
        <begin position="1"/>
        <end position="27"/>
    </location>
</feature>
<reference evidence="5" key="2">
    <citation type="submission" date="2023-05" db="EMBL/GenBank/DDBJ databases">
        <authorList>
            <consortium name="Lawrence Berkeley National Laboratory"/>
            <person name="Steindorff A."/>
            <person name="Hensen N."/>
            <person name="Bonometti L."/>
            <person name="Westerberg I."/>
            <person name="Brannstrom I.O."/>
            <person name="Guillou S."/>
            <person name="Cros-Aarteil S."/>
            <person name="Calhoun S."/>
            <person name="Haridas S."/>
            <person name="Kuo A."/>
            <person name="Mondo S."/>
            <person name="Pangilinan J."/>
            <person name="Riley R."/>
            <person name="Labutti K."/>
            <person name="Andreopoulos B."/>
            <person name="Lipzen A."/>
            <person name="Chen C."/>
            <person name="Yanf M."/>
            <person name="Daum C."/>
            <person name="Ng V."/>
            <person name="Clum A."/>
            <person name="Ohm R."/>
            <person name="Martin F."/>
            <person name="Silar P."/>
            <person name="Natvig D."/>
            <person name="Lalanne C."/>
            <person name="Gautier V."/>
            <person name="Ament-Velasquez S.L."/>
            <person name="Kruys A."/>
            <person name="Hutchinson M.I."/>
            <person name="Powell A.J."/>
            <person name="Barry K."/>
            <person name="Miller A.N."/>
            <person name="Grigoriev I.V."/>
            <person name="Debuchy R."/>
            <person name="Gladieux P."/>
            <person name="Thoren M.H."/>
            <person name="Johannesson H."/>
        </authorList>
    </citation>
    <scope>NUCLEOTIDE SEQUENCE</scope>
    <source>
        <strain evidence="5">CBS 141.50</strain>
    </source>
</reference>
<evidence type="ECO:0000256" key="3">
    <source>
        <dbReference type="ARBA" id="ARBA00023242"/>
    </source>
</evidence>
<name>A0AAN6V3I8_9PEZI</name>